<dbReference type="InterPro" id="IPR004852">
    <property type="entry name" value="Di-haem_cyt_c_peroxidsae"/>
</dbReference>
<gene>
    <name evidence="5" type="ORF">LV89_04987</name>
</gene>
<dbReference type="PANTHER" id="PTHR30600:SF10">
    <property type="entry name" value="BLL6722 PROTEIN"/>
    <property type="match status" value="1"/>
</dbReference>
<feature type="domain" description="Di-haem cytochrome c peroxidase" evidence="4">
    <location>
        <begin position="53"/>
        <end position="108"/>
    </location>
</feature>
<dbReference type="SUPFAM" id="SSF46626">
    <property type="entry name" value="Cytochrome c"/>
    <property type="match status" value="1"/>
</dbReference>
<dbReference type="Pfam" id="PF03150">
    <property type="entry name" value="CCP_MauG"/>
    <property type="match status" value="1"/>
</dbReference>
<sequence>MGQFGATNVNVNTQSSWTKGTPKKNNFLGFEGIETQAIAGQDVHRLQVGKIFLDEIPQYREMFKKAFPTMNVNDNYQLKINAGLAIAAYERTLLATEAPFQQWLKGNSSAMTDAQKQGAILFFSKAECFLCHNSPSLSSMKFYAIGMADLKNGFYGNNKVVATPPTKAEHKGRGDLLVKLKICINSKYLNFTT</sequence>
<name>A0A316DB83_9BACT</name>
<evidence type="ECO:0000313" key="5">
    <source>
        <dbReference type="EMBL" id="PWK15461.1"/>
    </source>
</evidence>
<protein>
    <submittedName>
        <fullName evidence="5">Cytochrome c peroxidase</fullName>
    </submittedName>
</protein>
<keyword evidence="3" id="KW-0560">Oxidoreductase</keyword>
<evidence type="ECO:0000259" key="4">
    <source>
        <dbReference type="Pfam" id="PF03150"/>
    </source>
</evidence>
<dbReference type="Gene3D" id="1.10.760.10">
    <property type="entry name" value="Cytochrome c-like domain"/>
    <property type="match status" value="2"/>
</dbReference>
<evidence type="ECO:0000256" key="2">
    <source>
        <dbReference type="ARBA" id="ARBA00022729"/>
    </source>
</evidence>
<dbReference type="Proteomes" id="UP000245489">
    <property type="component" value="Unassembled WGS sequence"/>
</dbReference>
<dbReference type="GO" id="GO:0004130">
    <property type="term" value="F:cytochrome-c peroxidase activity"/>
    <property type="evidence" value="ECO:0007669"/>
    <property type="project" value="TreeGrafter"/>
</dbReference>
<keyword evidence="5" id="KW-0575">Peroxidase</keyword>
<proteinExistence type="predicted"/>
<dbReference type="RefSeq" id="WP_262509890.1">
    <property type="nucleotide sequence ID" value="NZ_QGGO01000059.1"/>
</dbReference>
<dbReference type="PANTHER" id="PTHR30600">
    <property type="entry name" value="CYTOCHROME C PEROXIDASE-RELATED"/>
    <property type="match status" value="1"/>
</dbReference>
<keyword evidence="2" id="KW-0732">Signal</keyword>
<dbReference type="AlphaFoldDB" id="A0A316DB83"/>
<dbReference type="EMBL" id="QGGO01000059">
    <property type="protein sequence ID" value="PWK15461.1"/>
    <property type="molecule type" value="Genomic_DNA"/>
</dbReference>
<accession>A0A316DB83</accession>
<dbReference type="GO" id="GO:0009055">
    <property type="term" value="F:electron transfer activity"/>
    <property type="evidence" value="ECO:0007669"/>
    <property type="project" value="InterPro"/>
</dbReference>
<dbReference type="GO" id="GO:0020037">
    <property type="term" value="F:heme binding"/>
    <property type="evidence" value="ECO:0007669"/>
    <property type="project" value="InterPro"/>
</dbReference>
<comment type="caution">
    <text evidence="5">The sequence shown here is derived from an EMBL/GenBank/DDBJ whole genome shotgun (WGS) entry which is preliminary data.</text>
</comment>
<reference evidence="5 6" key="1">
    <citation type="submission" date="2018-05" db="EMBL/GenBank/DDBJ databases">
        <title>Genomic Encyclopedia of Archaeal and Bacterial Type Strains, Phase II (KMG-II): from individual species to whole genera.</title>
        <authorList>
            <person name="Goeker M."/>
        </authorList>
    </citation>
    <scope>NUCLEOTIDE SEQUENCE [LARGE SCALE GENOMIC DNA]</scope>
    <source>
        <strain evidence="5 6">DSM 22214</strain>
    </source>
</reference>
<evidence type="ECO:0000256" key="1">
    <source>
        <dbReference type="ARBA" id="ARBA00004196"/>
    </source>
</evidence>
<comment type="subcellular location">
    <subcellularLocation>
        <location evidence="1">Cell envelope</location>
    </subcellularLocation>
</comment>
<evidence type="ECO:0000313" key="6">
    <source>
        <dbReference type="Proteomes" id="UP000245489"/>
    </source>
</evidence>
<keyword evidence="6" id="KW-1185">Reference proteome</keyword>
<dbReference type="InterPro" id="IPR036909">
    <property type="entry name" value="Cyt_c-like_dom_sf"/>
</dbReference>
<dbReference type="InterPro" id="IPR051395">
    <property type="entry name" value="Cytochrome_c_Peroxidase/MauG"/>
</dbReference>
<organism evidence="5 6">
    <name type="scientific">Arcicella aurantiaca</name>
    <dbReference type="NCBI Taxonomy" id="591202"/>
    <lineage>
        <taxon>Bacteria</taxon>
        <taxon>Pseudomonadati</taxon>
        <taxon>Bacteroidota</taxon>
        <taxon>Cytophagia</taxon>
        <taxon>Cytophagales</taxon>
        <taxon>Flectobacillaceae</taxon>
        <taxon>Arcicella</taxon>
    </lineage>
</organism>
<dbReference type="GO" id="GO:0030313">
    <property type="term" value="C:cell envelope"/>
    <property type="evidence" value="ECO:0007669"/>
    <property type="project" value="UniProtKB-SubCell"/>
</dbReference>
<evidence type="ECO:0000256" key="3">
    <source>
        <dbReference type="ARBA" id="ARBA00023002"/>
    </source>
</evidence>